<dbReference type="OrthoDB" id="954262at2"/>
<feature type="signal peptide" evidence="1">
    <location>
        <begin position="1"/>
        <end position="33"/>
    </location>
</feature>
<protein>
    <recommendedName>
        <fullName evidence="4">Tat (Twin-arginine translocation) pathway signal sequence containing protein</fullName>
    </recommendedName>
</protein>
<keyword evidence="3" id="KW-1185">Reference proteome</keyword>
<keyword evidence="1" id="KW-0732">Signal</keyword>
<reference evidence="2 3" key="1">
    <citation type="submission" date="2015-12" db="EMBL/GenBank/DDBJ databases">
        <authorList>
            <person name="Shamseldin A."/>
            <person name="Moawad H."/>
            <person name="Abd El-Rahim W.M."/>
            <person name="Sadowsky M.J."/>
        </authorList>
    </citation>
    <scope>NUCLEOTIDE SEQUENCE [LARGE SCALE GENOMIC DNA]</scope>
    <source>
        <strain evidence="2 3">DG5B</strain>
    </source>
</reference>
<dbReference type="AlphaFoldDB" id="A0A0U3JVY5"/>
<dbReference type="InterPro" id="IPR006311">
    <property type="entry name" value="TAT_signal"/>
</dbReference>
<accession>A0A0U3JVY5</accession>
<evidence type="ECO:0000256" key="1">
    <source>
        <dbReference type="SAM" id="SignalP"/>
    </source>
</evidence>
<name>A0A0U3JVY5_9BACT</name>
<proteinExistence type="predicted"/>
<dbReference type="InterPro" id="IPR009078">
    <property type="entry name" value="Ferritin-like_SF"/>
</dbReference>
<dbReference type="SUPFAM" id="SSF47240">
    <property type="entry name" value="Ferritin-like"/>
    <property type="match status" value="1"/>
</dbReference>
<gene>
    <name evidence="2" type="ORF">AUC43_06520</name>
</gene>
<dbReference type="STRING" id="1411621.AUC43_06520"/>
<dbReference type="EMBL" id="CP013909">
    <property type="protein sequence ID" value="ALW84767.1"/>
    <property type="molecule type" value="Genomic_DNA"/>
</dbReference>
<dbReference type="CDD" id="cd00657">
    <property type="entry name" value="Ferritin_like"/>
    <property type="match status" value="1"/>
</dbReference>
<dbReference type="RefSeq" id="WP_068191200.1">
    <property type="nucleotide sequence ID" value="NZ_CP013909.1"/>
</dbReference>
<evidence type="ECO:0008006" key="4">
    <source>
        <dbReference type="Google" id="ProtNLM"/>
    </source>
</evidence>
<feature type="chain" id="PRO_5006840553" description="Tat (Twin-arginine translocation) pathway signal sequence containing protein" evidence="1">
    <location>
        <begin position="34"/>
        <end position="238"/>
    </location>
</feature>
<dbReference type="PROSITE" id="PS51318">
    <property type="entry name" value="TAT"/>
    <property type="match status" value="1"/>
</dbReference>
<evidence type="ECO:0000313" key="2">
    <source>
        <dbReference type="EMBL" id="ALW84767.1"/>
    </source>
</evidence>
<evidence type="ECO:0000313" key="3">
    <source>
        <dbReference type="Proteomes" id="UP000059542"/>
    </source>
</evidence>
<dbReference type="KEGG" id="hyg:AUC43_06520"/>
<organism evidence="2 3">
    <name type="scientific">Hymenobacter sedentarius</name>
    <dbReference type="NCBI Taxonomy" id="1411621"/>
    <lineage>
        <taxon>Bacteria</taxon>
        <taxon>Pseudomonadati</taxon>
        <taxon>Bacteroidota</taxon>
        <taxon>Cytophagia</taxon>
        <taxon>Cytophagales</taxon>
        <taxon>Hymenobacteraceae</taxon>
        <taxon>Hymenobacter</taxon>
    </lineage>
</organism>
<sequence>MSDSYFPQPGALHRRTFLRVAGASAAAASLVLAGCSTDTPTPVPVNPNLLTLGSADTGLLNYLYLLEQLKTAFYQKVVDAPPADLRTGEKAIFDDLRDHELVHRETLRYVLGTDAFDAAFSKPLVFDFSSLTLTTRAGVLAGAQQLEDLGVAAYTGALRLLKTITTVSLLAKVVSVEARHAALVRDLRTPGSFAGDDVVISTGALQSVSLAKSPVQVVAEAKAFFLPIVVSTDSLPTA</sequence>
<dbReference type="Pfam" id="PF13668">
    <property type="entry name" value="Ferritin_2"/>
    <property type="match status" value="1"/>
</dbReference>
<dbReference type="Proteomes" id="UP000059542">
    <property type="component" value="Chromosome"/>
</dbReference>